<evidence type="ECO:0000256" key="13">
    <source>
        <dbReference type="ARBA" id="ARBA00023128"/>
    </source>
</evidence>
<evidence type="ECO:0000256" key="5">
    <source>
        <dbReference type="ARBA" id="ARBA00022475"/>
    </source>
</evidence>
<keyword evidence="9" id="KW-0378">Hydrolase</keyword>
<evidence type="ECO:0000256" key="7">
    <source>
        <dbReference type="ARBA" id="ARBA00022703"/>
    </source>
</evidence>
<evidence type="ECO:0000256" key="14">
    <source>
        <dbReference type="ARBA" id="ARBA00023136"/>
    </source>
</evidence>
<evidence type="ECO:0000256" key="22">
    <source>
        <dbReference type="ARBA" id="ARBA00047588"/>
    </source>
</evidence>
<evidence type="ECO:0000256" key="9">
    <source>
        <dbReference type="ARBA" id="ARBA00022801"/>
    </source>
</evidence>
<dbReference type="GO" id="GO:0032587">
    <property type="term" value="C:ruffle membrane"/>
    <property type="evidence" value="ECO:0007669"/>
    <property type="project" value="UniProtKB-SubCell"/>
</dbReference>
<evidence type="ECO:0000256" key="12">
    <source>
        <dbReference type="ARBA" id="ARBA00023098"/>
    </source>
</evidence>
<evidence type="ECO:0000256" key="15">
    <source>
        <dbReference type="ARBA" id="ARBA00023273"/>
    </source>
</evidence>
<evidence type="ECO:0000256" key="17">
    <source>
        <dbReference type="ARBA" id="ARBA00037002"/>
    </source>
</evidence>
<evidence type="ECO:0000256" key="8">
    <source>
        <dbReference type="ARBA" id="ARBA00022792"/>
    </source>
</evidence>
<gene>
    <name evidence="29" type="ORF">UFOPK2880_01534</name>
</gene>
<evidence type="ECO:0000256" key="21">
    <source>
        <dbReference type="ARBA" id="ARBA00043210"/>
    </source>
</evidence>
<keyword evidence="10" id="KW-0276">Fatty acid metabolism</keyword>
<dbReference type="InterPro" id="IPR006683">
    <property type="entry name" value="Thioestr_dom"/>
</dbReference>
<comment type="catalytic activity">
    <reaction evidence="23">
        <text>hexadecanoyl-CoA + H2O = hexadecanoate + CoA + H(+)</text>
        <dbReference type="Rhea" id="RHEA:16645"/>
        <dbReference type="ChEBI" id="CHEBI:7896"/>
        <dbReference type="ChEBI" id="CHEBI:15377"/>
        <dbReference type="ChEBI" id="CHEBI:15378"/>
        <dbReference type="ChEBI" id="CHEBI:57287"/>
        <dbReference type="ChEBI" id="CHEBI:57379"/>
        <dbReference type="EC" id="3.1.2.2"/>
    </reaction>
    <physiologicalReaction direction="left-to-right" evidence="23">
        <dbReference type="Rhea" id="RHEA:16646"/>
    </physiologicalReaction>
</comment>
<dbReference type="InterPro" id="IPR052365">
    <property type="entry name" value="THEM4/THEM5_acyl-CoA_thioest"/>
</dbReference>
<evidence type="ECO:0000259" key="28">
    <source>
        <dbReference type="Pfam" id="PF03061"/>
    </source>
</evidence>
<evidence type="ECO:0000256" key="24">
    <source>
        <dbReference type="ARBA" id="ARBA00047969"/>
    </source>
</evidence>
<evidence type="ECO:0000256" key="1">
    <source>
        <dbReference type="ARBA" id="ARBA00004496"/>
    </source>
</evidence>
<evidence type="ECO:0000256" key="26">
    <source>
        <dbReference type="ARBA" id="ARBA00048180"/>
    </source>
</evidence>
<dbReference type="EMBL" id="CAEZZP010000123">
    <property type="protein sequence ID" value="CAB4782463.1"/>
    <property type="molecule type" value="Genomic_DNA"/>
</dbReference>
<feature type="compositionally biased region" description="Polar residues" evidence="27">
    <location>
        <begin position="12"/>
        <end position="23"/>
    </location>
</feature>
<keyword evidence="12" id="KW-0443">Lipid metabolism</keyword>
<dbReference type="EC" id="3.1.2.2" evidence="19"/>
<feature type="region of interest" description="Disordered" evidence="27">
    <location>
        <begin position="1"/>
        <end position="26"/>
    </location>
</feature>
<dbReference type="GO" id="GO:0005743">
    <property type="term" value="C:mitochondrial inner membrane"/>
    <property type="evidence" value="ECO:0007669"/>
    <property type="project" value="UniProtKB-SubCell"/>
</dbReference>
<comment type="catalytic activity">
    <reaction evidence="26">
        <text>tetradecanoyl-CoA + H2O = tetradecanoate + CoA + H(+)</text>
        <dbReference type="Rhea" id="RHEA:40119"/>
        <dbReference type="ChEBI" id="CHEBI:15377"/>
        <dbReference type="ChEBI" id="CHEBI:15378"/>
        <dbReference type="ChEBI" id="CHEBI:30807"/>
        <dbReference type="ChEBI" id="CHEBI:57287"/>
        <dbReference type="ChEBI" id="CHEBI:57385"/>
    </reaction>
    <physiologicalReaction direction="left-to-right" evidence="26">
        <dbReference type="Rhea" id="RHEA:40120"/>
    </physiologicalReaction>
</comment>
<comment type="catalytic activity">
    <reaction evidence="16">
        <text>(5Z,8Z,11Z,14Z)-eicosatetraenoyl-CoA + H2O = (5Z,8Z,11Z,14Z)-eicosatetraenoate + CoA + H(+)</text>
        <dbReference type="Rhea" id="RHEA:40151"/>
        <dbReference type="ChEBI" id="CHEBI:15377"/>
        <dbReference type="ChEBI" id="CHEBI:15378"/>
        <dbReference type="ChEBI" id="CHEBI:32395"/>
        <dbReference type="ChEBI" id="CHEBI:57287"/>
        <dbReference type="ChEBI" id="CHEBI:57368"/>
    </reaction>
    <physiologicalReaction direction="left-to-right" evidence="16">
        <dbReference type="Rhea" id="RHEA:40152"/>
    </physiologicalReaction>
</comment>
<accession>A0A6J6WGV6</accession>
<evidence type="ECO:0000256" key="19">
    <source>
        <dbReference type="ARBA" id="ARBA00038848"/>
    </source>
</evidence>
<keyword evidence="8" id="KW-0999">Mitochondrion inner membrane</keyword>
<organism evidence="29">
    <name type="scientific">freshwater metagenome</name>
    <dbReference type="NCBI Taxonomy" id="449393"/>
    <lineage>
        <taxon>unclassified sequences</taxon>
        <taxon>metagenomes</taxon>
        <taxon>ecological metagenomes</taxon>
    </lineage>
</organism>
<dbReference type="GO" id="GO:0016787">
    <property type="term" value="F:hydrolase activity"/>
    <property type="evidence" value="ECO:0007669"/>
    <property type="project" value="UniProtKB-KW"/>
</dbReference>
<dbReference type="GO" id="GO:0006915">
    <property type="term" value="P:apoptotic process"/>
    <property type="evidence" value="ECO:0007669"/>
    <property type="project" value="UniProtKB-KW"/>
</dbReference>
<dbReference type="PANTHER" id="PTHR12418">
    <property type="entry name" value="ACYL-COENZYME A THIOESTERASE THEM4"/>
    <property type="match status" value="1"/>
</dbReference>
<evidence type="ECO:0000256" key="18">
    <source>
        <dbReference type="ARBA" id="ARBA00038456"/>
    </source>
</evidence>
<dbReference type="Pfam" id="PF03061">
    <property type="entry name" value="4HBT"/>
    <property type="match status" value="1"/>
</dbReference>
<dbReference type="GO" id="GO:0006631">
    <property type="term" value="P:fatty acid metabolic process"/>
    <property type="evidence" value="ECO:0007669"/>
    <property type="project" value="UniProtKB-KW"/>
</dbReference>
<comment type="subcellular location">
    <subcellularLocation>
        <location evidence="3">Cell projection</location>
        <location evidence="3">Ruffle membrane</location>
    </subcellularLocation>
    <subcellularLocation>
        <location evidence="1">Cytoplasm</location>
    </subcellularLocation>
    <subcellularLocation>
        <location evidence="4">Mitochondrion inner membrane</location>
        <topology evidence="4">Peripheral membrane protein</topology>
    </subcellularLocation>
    <subcellularLocation>
        <location evidence="2">Mitochondrion intermembrane space</location>
    </subcellularLocation>
</comment>
<comment type="catalytic activity">
    <reaction evidence="22">
        <text>octanoyl-CoA + H2O = octanoate + CoA + H(+)</text>
        <dbReference type="Rhea" id="RHEA:30143"/>
        <dbReference type="ChEBI" id="CHEBI:15377"/>
        <dbReference type="ChEBI" id="CHEBI:15378"/>
        <dbReference type="ChEBI" id="CHEBI:25646"/>
        <dbReference type="ChEBI" id="CHEBI:57287"/>
        <dbReference type="ChEBI" id="CHEBI:57386"/>
    </reaction>
    <physiologicalReaction direction="left-to-right" evidence="22">
        <dbReference type="Rhea" id="RHEA:30144"/>
    </physiologicalReaction>
</comment>
<evidence type="ECO:0000256" key="27">
    <source>
        <dbReference type="SAM" id="MobiDB-lite"/>
    </source>
</evidence>
<keyword evidence="11" id="KW-0809">Transit peptide</keyword>
<keyword evidence="15" id="KW-0966">Cell projection</keyword>
<dbReference type="GO" id="GO:0005758">
    <property type="term" value="C:mitochondrial intermembrane space"/>
    <property type="evidence" value="ECO:0007669"/>
    <property type="project" value="UniProtKB-SubCell"/>
</dbReference>
<evidence type="ECO:0000256" key="6">
    <source>
        <dbReference type="ARBA" id="ARBA00022490"/>
    </source>
</evidence>
<evidence type="ECO:0000256" key="2">
    <source>
        <dbReference type="ARBA" id="ARBA00004569"/>
    </source>
</evidence>
<evidence type="ECO:0000256" key="10">
    <source>
        <dbReference type="ARBA" id="ARBA00022832"/>
    </source>
</evidence>
<comment type="catalytic activity">
    <reaction evidence="17">
        <text>(9Z)-octadecenoyl-CoA + H2O = (9Z)-octadecenoate + CoA + H(+)</text>
        <dbReference type="Rhea" id="RHEA:40139"/>
        <dbReference type="ChEBI" id="CHEBI:15377"/>
        <dbReference type="ChEBI" id="CHEBI:15378"/>
        <dbReference type="ChEBI" id="CHEBI:30823"/>
        <dbReference type="ChEBI" id="CHEBI:57287"/>
        <dbReference type="ChEBI" id="CHEBI:57387"/>
    </reaction>
    <physiologicalReaction direction="left-to-right" evidence="17">
        <dbReference type="Rhea" id="RHEA:40140"/>
    </physiologicalReaction>
</comment>
<feature type="domain" description="Thioesterase" evidence="28">
    <location>
        <begin position="145"/>
        <end position="215"/>
    </location>
</feature>
<dbReference type="Gene3D" id="3.10.129.10">
    <property type="entry name" value="Hotdog Thioesterase"/>
    <property type="match status" value="1"/>
</dbReference>
<comment type="similarity">
    <text evidence="18">Belongs to the THEM4/THEM5 thioesterase family.</text>
</comment>
<keyword evidence="14" id="KW-0472">Membrane</keyword>
<evidence type="ECO:0000256" key="23">
    <source>
        <dbReference type="ARBA" id="ARBA00047734"/>
    </source>
</evidence>
<evidence type="ECO:0000256" key="11">
    <source>
        <dbReference type="ARBA" id="ARBA00022946"/>
    </source>
</evidence>
<evidence type="ECO:0000313" key="29">
    <source>
        <dbReference type="EMBL" id="CAB4782463.1"/>
    </source>
</evidence>
<reference evidence="29" key="1">
    <citation type="submission" date="2020-05" db="EMBL/GenBank/DDBJ databases">
        <authorList>
            <person name="Chiriac C."/>
            <person name="Salcher M."/>
            <person name="Ghai R."/>
            <person name="Kavagutti S V."/>
        </authorList>
    </citation>
    <scope>NUCLEOTIDE SEQUENCE</scope>
</reference>
<evidence type="ECO:0000256" key="25">
    <source>
        <dbReference type="ARBA" id="ARBA00048074"/>
    </source>
</evidence>
<evidence type="ECO:0000256" key="20">
    <source>
        <dbReference type="ARBA" id="ARBA00040123"/>
    </source>
</evidence>
<keyword evidence="7" id="KW-0053">Apoptosis</keyword>
<dbReference type="AlphaFoldDB" id="A0A6J6WGV6"/>
<dbReference type="InterPro" id="IPR029069">
    <property type="entry name" value="HotDog_dom_sf"/>
</dbReference>
<name>A0A6J6WGV6_9ZZZZ</name>
<dbReference type="CDD" id="cd03443">
    <property type="entry name" value="PaaI_thioesterase"/>
    <property type="match status" value="1"/>
</dbReference>
<comment type="catalytic activity">
    <reaction evidence="24">
        <text>decanoyl-CoA + H2O = decanoate + CoA + H(+)</text>
        <dbReference type="Rhea" id="RHEA:40059"/>
        <dbReference type="ChEBI" id="CHEBI:15377"/>
        <dbReference type="ChEBI" id="CHEBI:15378"/>
        <dbReference type="ChEBI" id="CHEBI:27689"/>
        <dbReference type="ChEBI" id="CHEBI:57287"/>
        <dbReference type="ChEBI" id="CHEBI:61430"/>
    </reaction>
    <physiologicalReaction direction="left-to-right" evidence="24">
        <dbReference type="Rhea" id="RHEA:40060"/>
    </physiologicalReaction>
</comment>
<evidence type="ECO:0000256" key="4">
    <source>
        <dbReference type="ARBA" id="ARBA00004637"/>
    </source>
</evidence>
<proteinExistence type="inferred from homology"/>
<evidence type="ECO:0000256" key="3">
    <source>
        <dbReference type="ARBA" id="ARBA00004632"/>
    </source>
</evidence>
<dbReference type="SUPFAM" id="SSF54637">
    <property type="entry name" value="Thioesterase/thiol ester dehydrase-isomerase"/>
    <property type="match status" value="1"/>
</dbReference>
<keyword evidence="5" id="KW-1003">Cell membrane</keyword>
<keyword evidence="13" id="KW-0496">Mitochondrion</keyword>
<dbReference type="PANTHER" id="PTHR12418:SF19">
    <property type="entry name" value="ACYL-COENZYME A THIOESTERASE THEM4"/>
    <property type="match status" value="1"/>
</dbReference>
<evidence type="ECO:0000256" key="16">
    <source>
        <dbReference type="ARBA" id="ARBA00035852"/>
    </source>
</evidence>
<comment type="catalytic activity">
    <reaction evidence="25">
        <text>dodecanoyl-CoA + H2O = dodecanoate + CoA + H(+)</text>
        <dbReference type="Rhea" id="RHEA:30135"/>
        <dbReference type="ChEBI" id="CHEBI:15377"/>
        <dbReference type="ChEBI" id="CHEBI:15378"/>
        <dbReference type="ChEBI" id="CHEBI:18262"/>
        <dbReference type="ChEBI" id="CHEBI:57287"/>
        <dbReference type="ChEBI" id="CHEBI:57375"/>
    </reaction>
    <physiologicalReaction direction="left-to-right" evidence="25">
        <dbReference type="Rhea" id="RHEA:30136"/>
    </physiologicalReaction>
</comment>
<protein>
    <recommendedName>
        <fullName evidence="20">Acyl-coenzyme A thioesterase THEM4</fullName>
        <ecNumber evidence="19">3.1.2.2</ecNumber>
    </recommendedName>
    <alternativeName>
        <fullName evidence="21">Thioesterase superfamily member 4</fullName>
    </alternativeName>
</protein>
<keyword evidence="6" id="KW-0963">Cytoplasm</keyword>
<sequence length="243" mass="25573">MPEEISPESERSVWSNPGDSTIPSPLALPRHRVAMYDPSNPRLRLANATRDVLQHSATSTAQSDVFAQAAELLEQAAALLEPGPHGRSYHGSAEGAVGGATHGFISHSPVTGPLNGLAGLIELESAPNEIIATVTYGDAYEGPPGCLHGGLIAAIFDEVLGFAQALSGAPGMTGRLEVTYRSPTPLHQPLKVTGRFDGINGRKIMTSGEIYAGDRLCAQAVGTFISVKAEKFAALNLDRHTRD</sequence>